<protein>
    <submittedName>
        <fullName evidence="6">Anion transporter</fullName>
    </submittedName>
</protein>
<feature type="transmembrane region" description="Helical" evidence="5">
    <location>
        <begin position="259"/>
        <end position="276"/>
    </location>
</feature>
<dbReference type="GO" id="GO:0022857">
    <property type="term" value="F:transmembrane transporter activity"/>
    <property type="evidence" value="ECO:0007669"/>
    <property type="project" value="InterPro"/>
</dbReference>
<dbReference type="PANTHER" id="PTHR10283">
    <property type="entry name" value="SOLUTE CARRIER FAMILY 13 MEMBER"/>
    <property type="match status" value="1"/>
</dbReference>
<feature type="transmembrane region" description="Helical" evidence="5">
    <location>
        <begin position="307"/>
        <end position="327"/>
    </location>
</feature>
<evidence type="ECO:0000313" key="11">
    <source>
        <dbReference type="Proteomes" id="UP000324896"/>
    </source>
</evidence>
<feature type="transmembrane region" description="Helical" evidence="5">
    <location>
        <begin position="167"/>
        <end position="194"/>
    </location>
</feature>
<evidence type="ECO:0000256" key="2">
    <source>
        <dbReference type="ARBA" id="ARBA00022692"/>
    </source>
</evidence>
<evidence type="ECO:0000256" key="5">
    <source>
        <dbReference type="SAM" id="Phobius"/>
    </source>
</evidence>
<feature type="transmembrane region" description="Helical" evidence="5">
    <location>
        <begin position="206"/>
        <end position="229"/>
    </location>
</feature>
<gene>
    <name evidence="7" type="ORF">BY453_13811</name>
    <name evidence="8" type="ORF">C7954_12931</name>
    <name evidence="6" type="ORF">SAMN04488597_12111</name>
</gene>
<feature type="transmembrane region" description="Helical" evidence="5">
    <location>
        <begin position="365"/>
        <end position="384"/>
    </location>
</feature>
<feature type="transmembrane region" description="Helical" evidence="5">
    <location>
        <begin position="333"/>
        <end position="358"/>
    </location>
</feature>
<accession>A0A1G6R2A9</accession>
<proteinExistence type="predicted"/>
<comment type="subcellular location">
    <subcellularLocation>
        <location evidence="1">Membrane</location>
        <topology evidence="1">Multi-pass membrane protein</topology>
    </subcellularLocation>
</comment>
<name>A0A1G6R2A9_9FIRM</name>
<dbReference type="Pfam" id="PF00939">
    <property type="entry name" value="Na_sulph_symp"/>
    <property type="match status" value="1"/>
</dbReference>
<dbReference type="EMBL" id="SOAA01000038">
    <property type="protein sequence ID" value="TDS26180.1"/>
    <property type="molecule type" value="Genomic_DNA"/>
</dbReference>
<feature type="transmembrane region" description="Helical" evidence="5">
    <location>
        <begin position="7"/>
        <end position="24"/>
    </location>
</feature>
<organism evidence="6 11">
    <name type="scientific">Halanaerobium congolense</name>
    <dbReference type="NCBI Taxonomy" id="54121"/>
    <lineage>
        <taxon>Bacteria</taxon>
        <taxon>Bacillati</taxon>
        <taxon>Bacillota</taxon>
        <taxon>Clostridia</taxon>
        <taxon>Halanaerobiales</taxon>
        <taxon>Halanaerobiaceae</taxon>
        <taxon>Halanaerobium</taxon>
    </lineage>
</organism>
<evidence type="ECO:0000256" key="3">
    <source>
        <dbReference type="ARBA" id="ARBA00022989"/>
    </source>
</evidence>
<dbReference type="EMBL" id="SOEF01000029">
    <property type="protein sequence ID" value="TDX40332.1"/>
    <property type="molecule type" value="Genomic_DNA"/>
</dbReference>
<feature type="transmembrane region" description="Helical" evidence="5">
    <location>
        <begin position="431"/>
        <end position="453"/>
    </location>
</feature>
<dbReference type="Proteomes" id="UP000324896">
    <property type="component" value="Unassembled WGS sequence"/>
</dbReference>
<evidence type="ECO:0000256" key="1">
    <source>
        <dbReference type="ARBA" id="ARBA00004141"/>
    </source>
</evidence>
<reference evidence="6 11" key="1">
    <citation type="submission" date="2016-10" db="EMBL/GenBank/DDBJ databases">
        <authorList>
            <person name="Varghese N."/>
            <person name="Submissions S."/>
        </authorList>
    </citation>
    <scope>NUCLEOTIDE SEQUENCE [LARGE SCALE GENOMIC DNA]</scope>
    <source>
        <strain evidence="6 11">WG10</strain>
    </source>
</reference>
<dbReference type="Proteomes" id="UP000295472">
    <property type="component" value="Unassembled WGS sequence"/>
</dbReference>
<feature type="transmembrane region" description="Helical" evidence="5">
    <location>
        <begin position="118"/>
        <end position="136"/>
    </location>
</feature>
<dbReference type="InterPro" id="IPR001898">
    <property type="entry name" value="SLC13A/DASS"/>
</dbReference>
<dbReference type="AlphaFoldDB" id="A0A1G6R2A9"/>
<evidence type="ECO:0000313" key="8">
    <source>
        <dbReference type="EMBL" id="TDX40332.1"/>
    </source>
</evidence>
<keyword evidence="3 5" id="KW-1133">Transmembrane helix</keyword>
<evidence type="ECO:0000313" key="10">
    <source>
        <dbReference type="Proteomes" id="UP000295758"/>
    </source>
</evidence>
<feature type="transmembrane region" description="Helical" evidence="5">
    <location>
        <begin position="77"/>
        <end position="97"/>
    </location>
</feature>
<keyword evidence="2 5" id="KW-0812">Transmembrane</keyword>
<feature type="transmembrane region" description="Helical" evidence="5">
    <location>
        <begin position="55"/>
        <end position="71"/>
    </location>
</feature>
<dbReference type="RefSeq" id="WP_089723227.1">
    <property type="nucleotide sequence ID" value="NZ_FMYT01000021.1"/>
</dbReference>
<evidence type="ECO:0000256" key="4">
    <source>
        <dbReference type="ARBA" id="ARBA00023136"/>
    </source>
</evidence>
<sequence>MKKYKKEIIFSLGILIAVIIWNLNLPNLPAAGQKTLALSLMTVVFWAAKVAHPGYVSALFLSLLLIFKIAAPEEVFSLWSSSLIYIIIGAYLIAAAVKSSGLGERIAYNFIIKYVDSYKSIIFSIFFLTILLSLLIPHPWPRSFLIMSVMAVVIDSASISENDGKKIGFAVFAFSVPISMIFMTGDSTINILAVEMSGQSLSWLEWLYQMGVPALFASILTLILFLKIFQPEKKVVVNKEEISKKLEDLGSFSTKEKRMIFWIALAIILWTTDSLHGIDLGWVTLVIAALMGMPLVGNVLEAKDWSNVPLGILFFLTAAVAIGRIGGSTGMNAWIASVILPAELPANIFVFALMIVIISMIMHMFLGSVIAVMGIAIPAFIIFAEGQGINPLVPALMTYSSIALHYVFPFHHLNILVGIGENNGMYDNKTVIKFGLPLTIIIIIVVLFQALWWQSTSLI</sequence>
<evidence type="ECO:0000313" key="6">
    <source>
        <dbReference type="EMBL" id="SDC98790.1"/>
    </source>
</evidence>
<reference evidence="7 10" key="2">
    <citation type="submission" date="2019-03" db="EMBL/GenBank/DDBJ databases">
        <title>Deep subsurface shale carbon reservoir microbial communities from Ohio and West Virginia, USA.</title>
        <authorList>
            <person name="Wrighton K."/>
        </authorList>
    </citation>
    <scope>NUCLEOTIDE SEQUENCE [LARGE SCALE GENOMIC DNA]</scope>
    <source>
        <strain evidence="7 10">UTICA-S4D12</strain>
    </source>
</reference>
<dbReference type="GO" id="GO:0005886">
    <property type="term" value="C:plasma membrane"/>
    <property type="evidence" value="ECO:0007669"/>
    <property type="project" value="TreeGrafter"/>
</dbReference>
<evidence type="ECO:0000313" key="9">
    <source>
        <dbReference type="Proteomes" id="UP000295472"/>
    </source>
</evidence>
<dbReference type="EMBL" id="FMYT01000021">
    <property type="protein sequence ID" value="SDC98790.1"/>
    <property type="molecule type" value="Genomic_DNA"/>
</dbReference>
<evidence type="ECO:0000313" key="7">
    <source>
        <dbReference type="EMBL" id="TDS26180.1"/>
    </source>
</evidence>
<feature type="transmembrane region" description="Helical" evidence="5">
    <location>
        <begin position="282"/>
        <end position="300"/>
    </location>
</feature>
<dbReference type="Proteomes" id="UP000295758">
    <property type="component" value="Unassembled WGS sequence"/>
</dbReference>
<reference evidence="8 9" key="3">
    <citation type="submission" date="2019-03" db="EMBL/GenBank/DDBJ databases">
        <title>Subsurface microbial communities from deep shales in Ohio and West Virginia, USA.</title>
        <authorList>
            <person name="Wrighton K."/>
        </authorList>
    </citation>
    <scope>NUCLEOTIDE SEQUENCE [LARGE SCALE GENOMIC DNA]</scope>
    <source>
        <strain evidence="8 9">DSMZ 11287</strain>
    </source>
</reference>
<feature type="transmembrane region" description="Helical" evidence="5">
    <location>
        <begin position="396"/>
        <end position="419"/>
    </location>
</feature>
<keyword evidence="4 5" id="KW-0472">Membrane</keyword>